<feature type="transmembrane region" description="Helical" evidence="11">
    <location>
        <begin position="21"/>
        <end position="42"/>
    </location>
</feature>
<evidence type="ECO:0000313" key="14">
    <source>
        <dbReference type="EMBL" id="MBO8434596.1"/>
    </source>
</evidence>
<evidence type="ECO:0000313" key="15">
    <source>
        <dbReference type="Proteomes" id="UP000823611"/>
    </source>
</evidence>
<comment type="subcellular location">
    <subcellularLocation>
        <location evidence="1">Cell membrane</location>
        <topology evidence="1">Multi-pass membrane protein</topology>
    </subcellularLocation>
</comment>
<evidence type="ECO:0000256" key="10">
    <source>
        <dbReference type="PIRNR" id="PIRNR003097"/>
    </source>
</evidence>
<dbReference type="Gene3D" id="3.30.70.3040">
    <property type="match status" value="1"/>
</dbReference>
<accession>A0A9D9DY37</accession>
<gene>
    <name evidence="14" type="ORF">IAC55_04655</name>
</gene>
<dbReference type="Pfam" id="PF18075">
    <property type="entry name" value="FtsX_ECD"/>
    <property type="match status" value="1"/>
</dbReference>
<evidence type="ECO:0000256" key="4">
    <source>
        <dbReference type="ARBA" id="ARBA00022475"/>
    </source>
</evidence>
<keyword evidence="9 10" id="KW-0131">Cell cycle</keyword>
<dbReference type="InterPro" id="IPR004513">
    <property type="entry name" value="FtsX"/>
</dbReference>
<feature type="domain" description="ABC3 transporter permease C-terminal" evidence="12">
    <location>
        <begin position="174"/>
        <end position="297"/>
    </location>
</feature>
<evidence type="ECO:0000256" key="3">
    <source>
        <dbReference type="ARBA" id="ARBA00021907"/>
    </source>
</evidence>
<keyword evidence="5 10" id="KW-0132">Cell division</keyword>
<dbReference type="NCBIfam" id="NF038347">
    <property type="entry name" value="FtsX_Gpos"/>
    <property type="match status" value="1"/>
</dbReference>
<dbReference type="EMBL" id="JADIMX010000087">
    <property type="protein sequence ID" value="MBO8434596.1"/>
    <property type="molecule type" value="Genomic_DNA"/>
</dbReference>
<proteinExistence type="inferred from homology"/>
<evidence type="ECO:0000256" key="2">
    <source>
        <dbReference type="ARBA" id="ARBA00007379"/>
    </source>
</evidence>
<reference evidence="14" key="1">
    <citation type="submission" date="2020-10" db="EMBL/GenBank/DDBJ databases">
        <authorList>
            <person name="Gilroy R."/>
        </authorList>
    </citation>
    <scope>NUCLEOTIDE SEQUENCE</scope>
    <source>
        <strain evidence="14">F6-4510</strain>
    </source>
</reference>
<dbReference type="PANTHER" id="PTHR47755">
    <property type="entry name" value="CELL DIVISION PROTEIN FTSX"/>
    <property type="match status" value="1"/>
</dbReference>
<name>A0A9D9DY37_9FIRM</name>
<evidence type="ECO:0000256" key="11">
    <source>
        <dbReference type="SAM" id="Phobius"/>
    </source>
</evidence>
<organism evidence="14 15">
    <name type="scientific">Candidatus Fimicola merdigallinarum</name>
    <dbReference type="NCBI Taxonomy" id="2840819"/>
    <lineage>
        <taxon>Bacteria</taxon>
        <taxon>Bacillati</taxon>
        <taxon>Bacillota</taxon>
        <taxon>Clostridia</taxon>
        <taxon>Lachnospirales</taxon>
        <taxon>Lachnospiraceae</taxon>
        <taxon>Lachnospiraceae incertae sedis</taxon>
        <taxon>Candidatus Fimicola</taxon>
    </lineage>
</organism>
<evidence type="ECO:0000256" key="1">
    <source>
        <dbReference type="ARBA" id="ARBA00004651"/>
    </source>
</evidence>
<dbReference type="GO" id="GO:0005886">
    <property type="term" value="C:plasma membrane"/>
    <property type="evidence" value="ECO:0007669"/>
    <property type="project" value="UniProtKB-SubCell"/>
</dbReference>
<keyword evidence="8 10" id="KW-0472">Membrane</keyword>
<dbReference type="AlphaFoldDB" id="A0A9D9DY37"/>
<dbReference type="InterPro" id="IPR058204">
    <property type="entry name" value="FtsX_firmicutes-type"/>
</dbReference>
<feature type="domain" description="FtsX extracellular" evidence="13">
    <location>
        <begin position="61"/>
        <end position="152"/>
    </location>
</feature>
<evidence type="ECO:0000256" key="5">
    <source>
        <dbReference type="ARBA" id="ARBA00022618"/>
    </source>
</evidence>
<keyword evidence="6 11" id="KW-0812">Transmembrane</keyword>
<dbReference type="PANTHER" id="PTHR47755:SF1">
    <property type="entry name" value="CELL DIVISION PROTEIN FTSX"/>
    <property type="match status" value="1"/>
</dbReference>
<dbReference type="InterPro" id="IPR040690">
    <property type="entry name" value="FtsX_ECD"/>
</dbReference>
<feature type="transmembrane region" description="Helical" evidence="11">
    <location>
        <begin position="215"/>
        <end position="238"/>
    </location>
</feature>
<sequence>MRPSSIRYYLEEGFTSLLKNRLMTIASIAIVSACIFIISFSYCVVNNLEYVLKQMEDSIGIAVFLNEELTSEDVQRISNEIKDIPHVKQVTYTSPDDALKELQEDWDMEGILDGFSGANNPLSSSFEITLDGVEYQKDVSSALSNIDGIDSVRDAHTETEILIKVNNIVRIAGIVIILILAIISIVIIMNTIKISVYSRRNEINIMKYVGATDWFIRWPFIIEGVLIGLIGSIIPMLISWPSYSKIVDMVYRNLPIIENMVTFRHSIDIFSVLVPVSILSGVLLGVIGSVSSIRKHLKV</sequence>
<evidence type="ECO:0000259" key="13">
    <source>
        <dbReference type="Pfam" id="PF18075"/>
    </source>
</evidence>
<comment type="function">
    <text evidence="10">Part of the ABC transporter FtsEX involved in asymmetric cellular division facilitating the initiation of sporulation.</text>
</comment>
<evidence type="ECO:0000256" key="8">
    <source>
        <dbReference type="ARBA" id="ARBA00023136"/>
    </source>
</evidence>
<keyword evidence="4 10" id="KW-1003">Cell membrane</keyword>
<comment type="similarity">
    <text evidence="2 10">Belongs to the ABC-4 integral membrane protein family. FtsX subfamily.</text>
</comment>
<dbReference type="Proteomes" id="UP000823611">
    <property type="component" value="Unassembled WGS sequence"/>
</dbReference>
<protein>
    <recommendedName>
        <fullName evidence="3 10">Cell division protein FtsX</fullName>
    </recommendedName>
</protein>
<keyword evidence="7 11" id="KW-1133">Transmembrane helix</keyword>
<feature type="transmembrane region" description="Helical" evidence="11">
    <location>
        <begin position="171"/>
        <end position="194"/>
    </location>
</feature>
<dbReference type="GO" id="GO:0051301">
    <property type="term" value="P:cell division"/>
    <property type="evidence" value="ECO:0007669"/>
    <property type="project" value="UniProtKB-KW"/>
</dbReference>
<comment type="caution">
    <text evidence="14">The sequence shown here is derived from an EMBL/GenBank/DDBJ whole genome shotgun (WGS) entry which is preliminary data.</text>
</comment>
<evidence type="ECO:0000256" key="6">
    <source>
        <dbReference type="ARBA" id="ARBA00022692"/>
    </source>
</evidence>
<reference evidence="14" key="2">
    <citation type="journal article" date="2021" name="PeerJ">
        <title>Extensive microbial diversity within the chicken gut microbiome revealed by metagenomics and culture.</title>
        <authorList>
            <person name="Gilroy R."/>
            <person name="Ravi A."/>
            <person name="Getino M."/>
            <person name="Pursley I."/>
            <person name="Horton D.L."/>
            <person name="Alikhan N.F."/>
            <person name="Baker D."/>
            <person name="Gharbi K."/>
            <person name="Hall N."/>
            <person name="Watson M."/>
            <person name="Adriaenssens E.M."/>
            <person name="Foster-Nyarko E."/>
            <person name="Jarju S."/>
            <person name="Secka A."/>
            <person name="Antonio M."/>
            <person name="Oren A."/>
            <person name="Chaudhuri R.R."/>
            <person name="La Ragione R."/>
            <person name="Hildebrand F."/>
            <person name="Pallen M.J."/>
        </authorList>
    </citation>
    <scope>NUCLEOTIDE SEQUENCE</scope>
    <source>
        <strain evidence="14">F6-4510</strain>
    </source>
</reference>
<dbReference type="PROSITE" id="PS51257">
    <property type="entry name" value="PROKAR_LIPOPROTEIN"/>
    <property type="match status" value="1"/>
</dbReference>
<dbReference type="Pfam" id="PF02687">
    <property type="entry name" value="FtsX"/>
    <property type="match status" value="1"/>
</dbReference>
<feature type="transmembrane region" description="Helical" evidence="11">
    <location>
        <begin position="269"/>
        <end position="290"/>
    </location>
</feature>
<evidence type="ECO:0000256" key="9">
    <source>
        <dbReference type="ARBA" id="ARBA00023306"/>
    </source>
</evidence>
<evidence type="ECO:0000259" key="12">
    <source>
        <dbReference type="Pfam" id="PF02687"/>
    </source>
</evidence>
<evidence type="ECO:0000256" key="7">
    <source>
        <dbReference type="ARBA" id="ARBA00022989"/>
    </source>
</evidence>
<dbReference type="InterPro" id="IPR003838">
    <property type="entry name" value="ABC3_permease_C"/>
</dbReference>
<dbReference type="PIRSF" id="PIRSF003097">
    <property type="entry name" value="FtsX"/>
    <property type="match status" value="1"/>
</dbReference>